<organism evidence="1 2">
    <name type="scientific">Stakelama pacifica</name>
    <dbReference type="NCBI Taxonomy" id="517720"/>
    <lineage>
        <taxon>Bacteria</taxon>
        <taxon>Pseudomonadati</taxon>
        <taxon>Pseudomonadota</taxon>
        <taxon>Alphaproteobacteria</taxon>
        <taxon>Sphingomonadales</taxon>
        <taxon>Sphingomonadaceae</taxon>
        <taxon>Stakelama</taxon>
    </lineage>
</organism>
<sequence length="93" mass="9986">MTPLERAARALTATLRHHGVEMHPDDIRGCAIDVIAAIREPSNAMMRSAVPGWPKQGVVIDHNTQAGMDLLVDGAVAFEGWQAMIDALLAEGE</sequence>
<evidence type="ECO:0000313" key="1">
    <source>
        <dbReference type="EMBL" id="TDN81773.1"/>
    </source>
</evidence>
<dbReference type="RefSeq" id="WP_133495885.1">
    <property type="nucleotide sequence ID" value="NZ_BMLU01000007.1"/>
</dbReference>
<dbReference type="Proteomes" id="UP000295493">
    <property type="component" value="Unassembled WGS sequence"/>
</dbReference>
<dbReference type="AlphaFoldDB" id="A0A4R6FK27"/>
<evidence type="ECO:0000313" key="2">
    <source>
        <dbReference type="Proteomes" id="UP000295493"/>
    </source>
</evidence>
<gene>
    <name evidence="1" type="ORF">EV664_107175</name>
</gene>
<accession>A0A4R6FK27</accession>
<proteinExistence type="predicted"/>
<dbReference type="EMBL" id="SNWD01000007">
    <property type="protein sequence ID" value="TDN81773.1"/>
    <property type="molecule type" value="Genomic_DNA"/>
</dbReference>
<name>A0A4R6FK27_9SPHN</name>
<reference evidence="1 2" key="1">
    <citation type="submission" date="2019-03" db="EMBL/GenBank/DDBJ databases">
        <title>Genomic Encyclopedia of Type Strains, Phase IV (KMG-IV): sequencing the most valuable type-strain genomes for metagenomic binning, comparative biology and taxonomic classification.</title>
        <authorList>
            <person name="Goeker M."/>
        </authorList>
    </citation>
    <scope>NUCLEOTIDE SEQUENCE [LARGE SCALE GENOMIC DNA]</scope>
    <source>
        <strain evidence="1 2">DSM 25059</strain>
    </source>
</reference>
<comment type="caution">
    <text evidence="1">The sequence shown here is derived from an EMBL/GenBank/DDBJ whole genome shotgun (WGS) entry which is preliminary data.</text>
</comment>
<protein>
    <submittedName>
        <fullName evidence="1">Uncharacterized protein</fullName>
    </submittedName>
</protein>
<keyword evidence="2" id="KW-1185">Reference proteome</keyword>